<feature type="transmembrane region" description="Helical" evidence="8">
    <location>
        <begin position="188"/>
        <end position="208"/>
    </location>
</feature>
<evidence type="ECO:0000256" key="6">
    <source>
        <dbReference type="ARBA" id="ARBA00023136"/>
    </source>
</evidence>
<evidence type="ECO:0000313" key="11">
    <source>
        <dbReference type="EMBL" id="CAE0705932.1"/>
    </source>
</evidence>
<keyword evidence="13" id="KW-1185">Reference proteome</keyword>
<accession>A0A7S4A743</accession>
<evidence type="ECO:0000313" key="13">
    <source>
        <dbReference type="Proteomes" id="UP000789595"/>
    </source>
</evidence>
<feature type="signal peptide" evidence="9">
    <location>
        <begin position="1"/>
        <end position="20"/>
    </location>
</feature>
<dbReference type="PROSITE" id="PS50866">
    <property type="entry name" value="GOLD"/>
    <property type="match status" value="1"/>
</dbReference>
<dbReference type="SMART" id="SM01190">
    <property type="entry name" value="EMP24_GP25L"/>
    <property type="match status" value="1"/>
</dbReference>
<comment type="subcellular location">
    <subcellularLocation>
        <location evidence="1 7">Membrane</location>
        <topology evidence="1 7">Single-pass type I membrane protein</topology>
    </subcellularLocation>
</comment>
<feature type="domain" description="GOLD" evidence="10">
    <location>
        <begin position="34"/>
        <end position="129"/>
    </location>
</feature>
<keyword evidence="6 8" id="KW-0472">Membrane</keyword>
<organism evidence="11">
    <name type="scientific">Pelagomonas calceolata</name>
    <dbReference type="NCBI Taxonomy" id="35677"/>
    <lineage>
        <taxon>Eukaryota</taxon>
        <taxon>Sar</taxon>
        <taxon>Stramenopiles</taxon>
        <taxon>Ochrophyta</taxon>
        <taxon>Pelagophyceae</taxon>
        <taxon>Pelagomonadales</taxon>
        <taxon>Pelagomonadaceae</taxon>
        <taxon>Pelagomonas</taxon>
    </lineage>
</organism>
<evidence type="ECO:0000256" key="8">
    <source>
        <dbReference type="SAM" id="Phobius"/>
    </source>
</evidence>
<evidence type="ECO:0000259" key="10">
    <source>
        <dbReference type="PROSITE" id="PS50866"/>
    </source>
</evidence>
<keyword evidence="5 8" id="KW-1133">Transmembrane helix</keyword>
<feature type="chain" id="PRO_5035681179" description="GOLD domain-containing protein" evidence="9">
    <location>
        <begin position="21"/>
        <end position="218"/>
    </location>
</feature>
<keyword evidence="4 9" id="KW-0732">Signal</keyword>
<proteinExistence type="inferred from homology"/>
<evidence type="ECO:0000256" key="3">
    <source>
        <dbReference type="ARBA" id="ARBA00022692"/>
    </source>
</evidence>
<evidence type="ECO:0000313" key="12">
    <source>
        <dbReference type="EMBL" id="CAH0377265.1"/>
    </source>
</evidence>
<dbReference type="GO" id="GO:0016020">
    <property type="term" value="C:membrane"/>
    <property type="evidence" value="ECO:0007669"/>
    <property type="project" value="UniProtKB-SubCell"/>
</dbReference>
<keyword evidence="3 7" id="KW-0812">Transmembrane</keyword>
<dbReference type="InterPro" id="IPR009038">
    <property type="entry name" value="GOLD_dom"/>
</dbReference>
<reference evidence="12" key="2">
    <citation type="submission" date="2021-11" db="EMBL/GenBank/DDBJ databases">
        <authorList>
            <consortium name="Genoscope - CEA"/>
            <person name="William W."/>
        </authorList>
    </citation>
    <scope>NUCLEOTIDE SEQUENCE</scope>
</reference>
<dbReference type="InterPro" id="IPR015720">
    <property type="entry name" value="Emp24-like"/>
</dbReference>
<dbReference type="PANTHER" id="PTHR22811">
    <property type="entry name" value="TRANSMEMBRANE EMP24 DOMAIN-CONTAINING PROTEIN"/>
    <property type="match status" value="1"/>
</dbReference>
<dbReference type="Proteomes" id="UP000789595">
    <property type="component" value="Unassembled WGS sequence"/>
</dbReference>
<evidence type="ECO:0000256" key="5">
    <source>
        <dbReference type="ARBA" id="ARBA00022989"/>
    </source>
</evidence>
<dbReference type="AlphaFoldDB" id="A0A7S4A743"/>
<dbReference type="Pfam" id="PF01105">
    <property type="entry name" value="EMP24_GP25L"/>
    <property type="match status" value="1"/>
</dbReference>
<evidence type="ECO:0000256" key="4">
    <source>
        <dbReference type="ARBA" id="ARBA00022729"/>
    </source>
</evidence>
<evidence type="ECO:0000256" key="1">
    <source>
        <dbReference type="ARBA" id="ARBA00004479"/>
    </source>
</evidence>
<sequence>MVRPHLRHAVAALLVAYTSGETDRVLVDVAANSRRCLGEEFPEDALGRWKFSVAGVVKHGDLKRNSEAAQKVRATVKDPSKKLLWSAALNDDATNAPAFSFTATTPGLYRACVENRHTKPQRVAITVEQGWGVRDYAAVGEGVFGPVEKQLDDSDHMLRDIAAEMDAALNREERLREGAESGRDRVELFGVVSMGVLFVTALWQVVYLRSFFRSKKLL</sequence>
<dbReference type="EMBL" id="HBIW01024782">
    <property type="protein sequence ID" value="CAE0705932.1"/>
    <property type="molecule type" value="Transcribed_RNA"/>
</dbReference>
<evidence type="ECO:0000256" key="7">
    <source>
        <dbReference type="RuleBase" id="RU003827"/>
    </source>
</evidence>
<reference evidence="11" key="1">
    <citation type="submission" date="2021-01" db="EMBL/GenBank/DDBJ databases">
        <authorList>
            <person name="Corre E."/>
            <person name="Pelletier E."/>
            <person name="Niang G."/>
            <person name="Scheremetjew M."/>
            <person name="Finn R."/>
            <person name="Kale V."/>
            <person name="Holt S."/>
            <person name="Cochrane G."/>
            <person name="Meng A."/>
            <person name="Brown T."/>
            <person name="Cohen L."/>
        </authorList>
    </citation>
    <scope>NUCLEOTIDE SEQUENCE</scope>
    <source>
        <strain evidence="11">CCMP1756</strain>
    </source>
</reference>
<protein>
    <recommendedName>
        <fullName evidence="10">GOLD domain-containing protein</fullName>
    </recommendedName>
</protein>
<name>A0A7S4A743_9STRA</name>
<evidence type="ECO:0000256" key="9">
    <source>
        <dbReference type="SAM" id="SignalP"/>
    </source>
</evidence>
<comment type="similarity">
    <text evidence="2 7">Belongs to the EMP24/GP25L family.</text>
</comment>
<evidence type="ECO:0000256" key="2">
    <source>
        <dbReference type="ARBA" id="ARBA00007104"/>
    </source>
</evidence>
<dbReference type="OrthoDB" id="1929172at2759"/>
<dbReference type="EMBL" id="CAKKNE010000005">
    <property type="protein sequence ID" value="CAH0377265.1"/>
    <property type="molecule type" value="Genomic_DNA"/>
</dbReference>
<gene>
    <name evidence="11" type="ORF">PCAL00307_LOCUS21382</name>
    <name evidence="12" type="ORF">PECAL_5P18220</name>
</gene>